<dbReference type="PROSITE" id="PS50995">
    <property type="entry name" value="HTH_MARR_2"/>
    <property type="match status" value="1"/>
</dbReference>
<name>A0A9D2MRP1_9FIRM</name>
<feature type="domain" description="HTH marR-type" evidence="4">
    <location>
        <begin position="1"/>
        <end position="142"/>
    </location>
</feature>
<dbReference type="PANTHER" id="PTHR42756">
    <property type="entry name" value="TRANSCRIPTIONAL REGULATOR, MARR"/>
    <property type="match status" value="1"/>
</dbReference>
<evidence type="ECO:0000259" key="4">
    <source>
        <dbReference type="PROSITE" id="PS50995"/>
    </source>
</evidence>
<dbReference type="GO" id="GO:0003700">
    <property type="term" value="F:DNA-binding transcription factor activity"/>
    <property type="evidence" value="ECO:0007669"/>
    <property type="project" value="InterPro"/>
</dbReference>
<organism evidence="5 6">
    <name type="scientific">Candidatus Eisenbergiella merdigallinarum</name>
    <dbReference type="NCBI Taxonomy" id="2838552"/>
    <lineage>
        <taxon>Bacteria</taxon>
        <taxon>Bacillati</taxon>
        <taxon>Bacillota</taxon>
        <taxon>Clostridia</taxon>
        <taxon>Lachnospirales</taxon>
        <taxon>Lachnospiraceae</taxon>
        <taxon>Eisenbergiella</taxon>
    </lineage>
</organism>
<keyword evidence="2" id="KW-0238">DNA-binding</keyword>
<reference evidence="5" key="2">
    <citation type="submission" date="2021-04" db="EMBL/GenBank/DDBJ databases">
        <authorList>
            <person name="Gilroy R."/>
        </authorList>
    </citation>
    <scope>NUCLEOTIDE SEQUENCE</scope>
    <source>
        <strain evidence="5">USAMLcec3-2134</strain>
    </source>
</reference>
<dbReference type="Proteomes" id="UP000886883">
    <property type="component" value="Unassembled WGS sequence"/>
</dbReference>
<proteinExistence type="predicted"/>
<evidence type="ECO:0000256" key="2">
    <source>
        <dbReference type="ARBA" id="ARBA00023125"/>
    </source>
</evidence>
<evidence type="ECO:0000256" key="3">
    <source>
        <dbReference type="ARBA" id="ARBA00023163"/>
    </source>
</evidence>
<dbReference type="InterPro" id="IPR036388">
    <property type="entry name" value="WH-like_DNA-bd_sf"/>
</dbReference>
<dbReference type="SUPFAM" id="SSF46785">
    <property type="entry name" value="Winged helix' DNA-binding domain"/>
    <property type="match status" value="1"/>
</dbReference>
<reference evidence="5" key="1">
    <citation type="journal article" date="2021" name="PeerJ">
        <title>Extensive microbial diversity within the chicken gut microbiome revealed by metagenomics and culture.</title>
        <authorList>
            <person name="Gilroy R."/>
            <person name="Ravi A."/>
            <person name="Getino M."/>
            <person name="Pursley I."/>
            <person name="Horton D.L."/>
            <person name="Alikhan N.F."/>
            <person name="Baker D."/>
            <person name="Gharbi K."/>
            <person name="Hall N."/>
            <person name="Watson M."/>
            <person name="Adriaenssens E.M."/>
            <person name="Foster-Nyarko E."/>
            <person name="Jarju S."/>
            <person name="Secka A."/>
            <person name="Antonio M."/>
            <person name="Oren A."/>
            <person name="Chaudhuri R.R."/>
            <person name="La Ragione R."/>
            <person name="Hildebrand F."/>
            <person name="Pallen M.J."/>
        </authorList>
    </citation>
    <scope>NUCLEOTIDE SEQUENCE</scope>
    <source>
        <strain evidence="5">USAMLcec3-2134</strain>
    </source>
</reference>
<dbReference type="AlphaFoldDB" id="A0A9D2MRP1"/>
<dbReference type="Gene3D" id="1.10.10.10">
    <property type="entry name" value="Winged helix-like DNA-binding domain superfamily/Winged helix DNA-binding domain"/>
    <property type="match status" value="1"/>
</dbReference>
<dbReference type="InterPro" id="IPR000835">
    <property type="entry name" value="HTH_MarR-typ"/>
</dbReference>
<protein>
    <submittedName>
        <fullName evidence="5">MarR family transcriptional regulator</fullName>
    </submittedName>
</protein>
<gene>
    <name evidence="5" type="ORF">H9763_08435</name>
</gene>
<keyword evidence="1" id="KW-0805">Transcription regulation</keyword>
<sequence>MELPKPLCIPEIRKLSIAAETMSNKFLKEIDLTSSQSIAMFLLLQNRAEEKEPMTQRDLERFMAMSNPAVAGVINRLEAKGFVRRVKKGNDMRYNYLEPTEKGIALQEVFYPNLLKNEDKIFAGFTEEERDLFYQFVSRMLKNVSGEI</sequence>
<dbReference type="GO" id="GO:0003677">
    <property type="term" value="F:DNA binding"/>
    <property type="evidence" value="ECO:0007669"/>
    <property type="project" value="UniProtKB-KW"/>
</dbReference>
<evidence type="ECO:0000256" key="1">
    <source>
        <dbReference type="ARBA" id="ARBA00023015"/>
    </source>
</evidence>
<dbReference type="SMART" id="SM00347">
    <property type="entry name" value="HTH_MARR"/>
    <property type="match status" value="1"/>
</dbReference>
<evidence type="ECO:0000313" key="6">
    <source>
        <dbReference type="Proteomes" id="UP000886883"/>
    </source>
</evidence>
<dbReference type="Pfam" id="PF01047">
    <property type="entry name" value="MarR"/>
    <property type="match status" value="1"/>
</dbReference>
<dbReference type="InterPro" id="IPR036390">
    <property type="entry name" value="WH_DNA-bd_sf"/>
</dbReference>
<accession>A0A9D2MRP1</accession>
<evidence type="ECO:0000313" key="5">
    <source>
        <dbReference type="EMBL" id="HJB91479.1"/>
    </source>
</evidence>
<dbReference type="PANTHER" id="PTHR42756:SF1">
    <property type="entry name" value="TRANSCRIPTIONAL REPRESSOR OF EMRAB OPERON"/>
    <property type="match status" value="1"/>
</dbReference>
<dbReference type="PRINTS" id="PR00598">
    <property type="entry name" value="HTHMARR"/>
</dbReference>
<comment type="caution">
    <text evidence="5">The sequence shown here is derived from an EMBL/GenBank/DDBJ whole genome shotgun (WGS) entry which is preliminary data.</text>
</comment>
<dbReference type="EMBL" id="DWXE01000028">
    <property type="protein sequence ID" value="HJB91479.1"/>
    <property type="molecule type" value="Genomic_DNA"/>
</dbReference>
<keyword evidence="3" id="KW-0804">Transcription</keyword>